<gene>
    <name evidence="2" type="ORF">MNOR_LOCUS17118</name>
</gene>
<reference evidence="2 3" key="1">
    <citation type="submission" date="2024-05" db="EMBL/GenBank/DDBJ databases">
        <authorList>
            <person name="Wallberg A."/>
        </authorList>
    </citation>
    <scope>NUCLEOTIDE SEQUENCE [LARGE SCALE GENOMIC DNA]</scope>
</reference>
<protein>
    <recommendedName>
        <fullName evidence="1">Reverse transcriptase domain-containing protein</fullName>
    </recommendedName>
</protein>
<name>A0AAV2QXK9_MEGNR</name>
<feature type="non-terminal residue" evidence="2">
    <location>
        <position position="175"/>
    </location>
</feature>
<dbReference type="GO" id="GO:0071897">
    <property type="term" value="P:DNA biosynthetic process"/>
    <property type="evidence" value="ECO:0007669"/>
    <property type="project" value="UniProtKB-ARBA"/>
</dbReference>
<dbReference type="PROSITE" id="PS50878">
    <property type="entry name" value="RT_POL"/>
    <property type="match status" value="1"/>
</dbReference>
<keyword evidence="3" id="KW-1185">Reference proteome</keyword>
<evidence type="ECO:0000313" key="3">
    <source>
        <dbReference type="Proteomes" id="UP001497623"/>
    </source>
</evidence>
<feature type="domain" description="Reverse transcriptase" evidence="1">
    <location>
        <begin position="1"/>
        <end position="99"/>
    </location>
</feature>
<dbReference type="InterPro" id="IPR058912">
    <property type="entry name" value="HTH_animal"/>
</dbReference>
<evidence type="ECO:0000259" key="1">
    <source>
        <dbReference type="PROSITE" id="PS50878"/>
    </source>
</evidence>
<dbReference type="AlphaFoldDB" id="A0AAV2QXK9"/>
<dbReference type="SUPFAM" id="SSF56672">
    <property type="entry name" value="DNA/RNA polymerases"/>
    <property type="match status" value="1"/>
</dbReference>
<dbReference type="PANTHER" id="PTHR21301">
    <property type="entry name" value="REVERSE TRANSCRIPTASE"/>
    <property type="match status" value="1"/>
</dbReference>
<dbReference type="InterPro" id="IPR000477">
    <property type="entry name" value="RT_dom"/>
</dbReference>
<dbReference type="Proteomes" id="UP001497623">
    <property type="component" value="Unassembled WGS sequence"/>
</dbReference>
<dbReference type="PANTHER" id="PTHR21301:SF11">
    <property type="entry name" value="GIY-YIG DOMAIN-CONTAINING PROTEIN"/>
    <property type="match status" value="1"/>
</dbReference>
<comment type="caution">
    <text evidence="2">The sequence shown here is derived from an EMBL/GenBank/DDBJ whole genome shotgun (WGS) entry which is preliminary data.</text>
</comment>
<evidence type="ECO:0000313" key="2">
    <source>
        <dbReference type="EMBL" id="CAL4101881.1"/>
    </source>
</evidence>
<dbReference type="Pfam" id="PF26215">
    <property type="entry name" value="HTH_animal"/>
    <property type="match status" value="1"/>
</dbReference>
<proteinExistence type="predicted"/>
<dbReference type="InterPro" id="IPR043502">
    <property type="entry name" value="DNA/RNA_pol_sf"/>
</dbReference>
<sequence length="175" mass="20605">MGCSLSSILANIYLEHFETFLLNDIPVDMRPTLWLRYVDDILCCFEDMSKFDTFLDLLNGIRPSIQFTYELSRAEKVLDGSPDLPTNVIESLPFLELNIMRLDSGDFIFSIYRKPCHAGNYIHAYSYQPLPQKRTVIRNMFLRAYRYCAPQFLKEEELRIQQDFLQLGYTSKFLE</sequence>
<organism evidence="2 3">
    <name type="scientific">Meganyctiphanes norvegica</name>
    <name type="common">Northern krill</name>
    <name type="synonym">Thysanopoda norvegica</name>
    <dbReference type="NCBI Taxonomy" id="48144"/>
    <lineage>
        <taxon>Eukaryota</taxon>
        <taxon>Metazoa</taxon>
        <taxon>Ecdysozoa</taxon>
        <taxon>Arthropoda</taxon>
        <taxon>Crustacea</taxon>
        <taxon>Multicrustacea</taxon>
        <taxon>Malacostraca</taxon>
        <taxon>Eumalacostraca</taxon>
        <taxon>Eucarida</taxon>
        <taxon>Euphausiacea</taxon>
        <taxon>Euphausiidae</taxon>
        <taxon>Meganyctiphanes</taxon>
    </lineage>
</organism>
<dbReference type="EMBL" id="CAXKWB010011568">
    <property type="protein sequence ID" value="CAL4101881.1"/>
    <property type="molecule type" value="Genomic_DNA"/>
</dbReference>
<accession>A0AAV2QXK9</accession>